<accession>A0A7S4KUD5</accession>
<dbReference type="AlphaFoldDB" id="A0A7S4KUD5"/>
<feature type="region of interest" description="Disordered" evidence="1">
    <location>
        <begin position="1"/>
        <end position="20"/>
    </location>
</feature>
<name>A0A7S4KUD5_9EUKA</name>
<dbReference type="PROSITE" id="PS51257">
    <property type="entry name" value="PROKAR_LIPOPROTEIN"/>
    <property type="match status" value="1"/>
</dbReference>
<evidence type="ECO:0000256" key="1">
    <source>
        <dbReference type="SAM" id="MobiDB-lite"/>
    </source>
</evidence>
<evidence type="ECO:0000313" key="2">
    <source>
        <dbReference type="EMBL" id="CAE2305893.1"/>
    </source>
</evidence>
<organism evidence="2">
    <name type="scientific">Paramoeba aestuarina</name>
    <dbReference type="NCBI Taxonomy" id="180227"/>
    <lineage>
        <taxon>Eukaryota</taxon>
        <taxon>Amoebozoa</taxon>
        <taxon>Discosea</taxon>
        <taxon>Flabellinia</taxon>
        <taxon>Dactylopodida</taxon>
        <taxon>Paramoebidae</taxon>
        <taxon>Paramoeba</taxon>
    </lineage>
</organism>
<sequence length="106" mass="11597">MESFVKIPLQQPGCEKDTSSQLTPSPLASLSCTSCLPLSVPVPFSFQCETVLGTSKTNTDLHRLPQPPILSLPRSKKNSRSSSPSFVLWSLFLVEAGMPLRFAFDN</sequence>
<proteinExistence type="predicted"/>
<dbReference type="EMBL" id="HBKR01017473">
    <property type="protein sequence ID" value="CAE2305893.1"/>
    <property type="molecule type" value="Transcribed_RNA"/>
</dbReference>
<reference evidence="2" key="1">
    <citation type="submission" date="2021-01" db="EMBL/GenBank/DDBJ databases">
        <authorList>
            <person name="Corre E."/>
            <person name="Pelletier E."/>
            <person name="Niang G."/>
            <person name="Scheremetjew M."/>
            <person name="Finn R."/>
            <person name="Kale V."/>
            <person name="Holt S."/>
            <person name="Cochrane G."/>
            <person name="Meng A."/>
            <person name="Brown T."/>
            <person name="Cohen L."/>
        </authorList>
    </citation>
    <scope>NUCLEOTIDE SEQUENCE</scope>
    <source>
        <strain evidence="2">SoJaBio B1-5/56/2</strain>
    </source>
</reference>
<protein>
    <submittedName>
        <fullName evidence="2">Uncharacterized protein</fullName>
    </submittedName>
</protein>
<gene>
    <name evidence="2" type="ORF">NAES01612_LOCUS11548</name>
</gene>